<sequence length="81" mass="8315">MRFIGRGEKPLCQGIPFEGGFVDGVSPSRSLRRAGAPASSGPAVTRGIPTGTTVGIVPGFERRRVVPGLGLLDSAEEAHSA</sequence>
<dbReference type="KEGG" id="nal:B005_2965"/>
<dbReference type="HOGENOM" id="CLU_2570366_0_0_11"/>
<dbReference type="EMBL" id="CP003788">
    <property type="protein sequence ID" value="AFR08798.1"/>
    <property type="molecule type" value="Genomic_DNA"/>
</dbReference>
<accession>J7L564</accession>
<feature type="region of interest" description="Disordered" evidence="1">
    <location>
        <begin position="28"/>
        <end position="50"/>
    </location>
</feature>
<dbReference type="AlphaFoldDB" id="J7L564"/>
<dbReference type="Proteomes" id="UP000003779">
    <property type="component" value="Chromosome"/>
</dbReference>
<evidence type="ECO:0000256" key="1">
    <source>
        <dbReference type="SAM" id="MobiDB-lite"/>
    </source>
</evidence>
<proteinExistence type="predicted"/>
<protein>
    <submittedName>
        <fullName evidence="2">Uncharacterized protein</fullName>
    </submittedName>
</protein>
<gene>
    <name evidence="2" type="ordered locus">B005_2965</name>
</gene>
<organism evidence="2 3">
    <name type="scientific">Nocardiopsis alba (strain ATCC BAA-2165 / BE74)</name>
    <dbReference type="NCBI Taxonomy" id="1205910"/>
    <lineage>
        <taxon>Bacteria</taxon>
        <taxon>Bacillati</taxon>
        <taxon>Actinomycetota</taxon>
        <taxon>Actinomycetes</taxon>
        <taxon>Streptosporangiales</taxon>
        <taxon>Nocardiopsidaceae</taxon>
        <taxon>Nocardiopsis</taxon>
    </lineage>
</organism>
<dbReference type="STRING" id="1205910.B005_2965"/>
<evidence type="ECO:0000313" key="3">
    <source>
        <dbReference type="Proteomes" id="UP000003779"/>
    </source>
</evidence>
<evidence type="ECO:0000313" key="2">
    <source>
        <dbReference type="EMBL" id="AFR08798.1"/>
    </source>
</evidence>
<name>J7L564_NOCAA</name>
<reference evidence="3" key="2">
    <citation type="submission" date="2012-08" db="EMBL/GenBank/DDBJ databases">
        <title>Whole-genome sequence of Nocardiopsis alba strain ATCC BAA-2165 associated with honeybees.</title>
        <authorList>
            <person name="Qiao J."/>
            <person name="Chen L."/>
            <person name="Li Y."/>
            <person name="Wang J."/>
            <person name="Zhang W."/>
            <person name="Chen S."/>
        </authorList>
    </citation>
    <scope>NUCLEOTIDE SEQUENCE [LARGE SCALE GENOMIC DNA]</scope>
    <source>
        <strain evidence="3">ATCC BAA-2165 / BE74</strain>
    </source>
</reference>
<reference evidence="2 3" key="1">
    <citation type="journal article" date="2012" name="J. Bacteriol.">
        <title>Whole-Genome Sequence of Nocardiopsis alba Strain ATCC BAA-2165, Associated with Honeybees.</title>
        <authorList>
            <person name="Qiao J."/>
            <person name="Chen L."/>
            <person name="Li Y."/>
            <person name="Wang J."/>
            <person name="Zhang W."/>
            <person name="Chen S."/>
        </authorList>
    </citation>
    <scope>NUCLEOTIDE SEQUENCE [LARGE SCALE GENOMIC DNA]</scope>
    <source>
        <strain evidence="3">ATCC BAA-2165 / BE74</strain>
    </source>
</reference>